<dbReference type="Gene3D" id="3.40.50.300">
    <property type="entry name" value="P-loop containing nucleotide triphosphate hydrolases"/>
    <property type="match status" value="1"/>
</dbReference>
<evidence type="ECO:0000256" key="1">
    <source>
        <dbReference type="ARBA" id="ARBA00006611"/>
    </source>
</evidence>
<gene>
    <name evidence="3" type="ORF">AN619_04870</name>
</gene>
<keyword evidence="4" id="KW-1185">Reference proteome</keyword>
<feature type="domain" description="Bacterial type II secretion system protein E" evidence="2">
    <location>
        <begin position="98"/>
        <end position="372"/>
    </location>
</feature>
<dbReference type="SUPFAM" id="SSF52540">
    <property type="entry name" value="P-loop containing nucleoside triphosphate hydrolases"/>
    <property type="match status" value="1"/>
</dbReference>
<dbReference type="Gene3D" id="3.30.450.380">
    <property type="match status" value="1"/>
</dbReference>
<reference evidence="3 4" key="1">
    <citation type="submission" date="2015-12" db="EMBL/GenBank/DDBJ databases">
        <title>Draft genome sequence of the thermoanaerobe Thermotalea metallivorans, an isolate from the runoff channel of the Great Artesian Basin, Australia.</title>
        <authorList>
            <person name="Patel B.K."/>
        </authorList>
    </citation>
    <scope>NUCLEOTIDE SEQUENCE [LARGE SCALE GENOMIC DNA]</scope>
    <source>
        <strain evidence="3 4">B2-1</strain>
    </source>
</reference>
<comment type="similarity">
    <text evidence="1">Belongs to the GSP E family.</text>
</comment>
<dbReference type="Pfam" id="PF00437">
    <property type="entry name" value="T2SSE"/>
    <property type="match status" value="1"/>
</dbReference>
<proteinExistence type="inferred from homology"/>
<evidence type="ECO:0000259" key="2">
    <source>
        <dbReference type="Pfam" id="PF00437"/>
    </source>
</evidence>
<dbReference type="PANTHER" id="PTHR30486">
    <property type="entry name" value="TWITCHING MOTILITY PROTEIN PILT"/>
    <property type="match status" value="1"/>
</dbReference>
<sequence>MSGRTNLMKERLVRSGRTVVSETTVGQIDLQKLRDKIKMTVLQMDSETLSKKHDPIVKQKITDVVMETIQEECKQYPIILREKIHKKAGEIIEEVLGYGPIEALRKDPEVTEIMINGSGKGNVWYEKHGRLEQADVYFPDEQSIRDLIEKIVSPLGRRCDESSPYVDARLPDGSRVHAIIPPLALKGATVTIRKHSKLLSIEEQIALGTFTEKEIELLKAFIKARLNIFISGGTGTGKTTALNTLSSFIPDDERIITIEDSAELKLEQPHVVSLEARPANMEGKGEVTIRELVRNALRMRPTRIVVGECRAGETLDMLQAMNTGHEGSLSTGHANSPKDMLLRLETMVLMGFDMPISAIRQQIAAALDIIIQYQRFKDGSRKLVSITEVLGYENGEIKVADILVYDENKKMYKATGHVPKVIEKIQRKGIPMPKWLKEMMK</sequence>
<dbReference type="EMBL" id="LOEE01000016">
    <property type="protein sequence ID" value="KXG77361.1"/>
    <property type="molecule type" value="Genomic_DNA"/>
</dbReference>
<dbReference type="Proteomes" id="UP000070456">
    <property type="component" value="Unassembled WGS sequence"/>
</dbReference>
<evidence type="ECO:0000313" key="4">
    <source>
        <dbReference type="Proteomes" id="UP000070456"/>
    </source>
</evidence>
<dbReference type="AlphaFoldDB" id="A0A140L9Y6"/>
<dbReference type="RefSeq" id="WP_242867283.1">
    <property type="nucleotide sequence ID" value="NZ_LOEE01000016.1"/>
</dbReference>
<dbReference type="STRING" id="520762.AN619_04870"/>
<dbReference type="PANTHER" id="PTHR30486:SF6">
    <property type="entry name" value="TYPE IV PILUS RETRACTATION ATPASE PILT"/>
    <property type="match status" value="1"/>
</dbReference>
<organism evidence="3 4">
    <name type="scientific">Thermotalea metallivorans</name>
    <dbReference type="NCBI Taxonomy" id="520762"/>
    <lineage>
        <taxon>Bacteria</taxon>
        <taxon>Bacillati</taxon>
        <taxon>Bacillota</taxon>
        <taxon>Clostridia</taxon>
        <taxon>Peptostreptococcales</taxon>
        <taxon>Thermotaleaceae</taxon>
        <taxon>Thermotalea</taxon>
    </lineage>
</organism>
<dbReference type="PATRIC" id="fig|520762.4.peg.558"/>
<accession>A0A140L9Y6</accession>
<protein>
    <submittedName>
        <fullName evidence="3">Putative conjugal transfer protein</fullName>
    </submittedName>
</protein>
<name>A0A140L9Y6_9FIRM</name>
<dbReference type="CDD" id="cd01130">
    <property type="entry name" value="VirB11-like_ATPase"/>
    <property type="match status" value="1"/>
</dbReference>
<evidence type="ECO:0000313" key="3">
    <source>
        <dbReference type="EMBL" id="KXG77361.1"/>
    </source>
</evidence>
<dbReference type="InterPro" id="IPR027417">
    <property type="entry name" value="P-loop_NTPase"/>
</dbReference>
<comment type="caution">
    <text evidence="3">The sequence shown here is derived from an EMBL/GenBank/DDBJ whole genome shotgun (WGS) entry which is preliminary data.</text>
</comment>
<dbReference type="InterPro" id="IPR001482">
    <property type="entry name" value="T2SS/T4SS_dom"/>
</dbReference>
<dbReference type="InterPro" id="IPR050921">
    <property type="entry name" value="T4SS_GSP_E_ATPase"/>
</dbReference>
<dbReference type="GO" id="GO:0016887">
    <property type="term" value="F:ATP hydrolysis activity"/>
    <property type="evidence" value="ECO:0007669"/>
    <property type="project" value="InterPro"/>
</dbReference>